<accession>A0A381XRS2</accession>
<dbReference type="AlphaFoldDB" id="A0A381XRS2"/>
<reference evidence="1" key="1">
    <citation type="submission" date="2018-05" db="EMBL/GenBank/DDBJ databases">
        <authorList>
            <person name="Lanie J.A."/>
            <person name="Ng W.-L."/>
            <person name="Kazmierczak K.M."/>
            <person name="Andrzejewski T.M."/>
            <person name="Davidsen T.M."/>
            <person name="Wayne K.J."/>
            <person name="Tettelin H."/>
            <person name="Glass J.I."/>
            <person name="Rusch D."/>
            <person name="Podicherti R."/>
            <person name="Tsui H.-C.T."/>
            <person name="Winkler M.E."/>
        </authorList>
    </citation>
    <scope>NUCLEOTIDE SEQUENCE</scope>
</reference>
<gene>
    <name evidence="1" type="ORF">METZ01_LOCUS120056</name>
</gene>
<evidence type="ECO:0000313" key="1">
    <source>
        <dbReference type="EMBL" id="SVA67202.1"/>
    </source>
</evidence>
<feature type="non-terminal residue" evidence="1">
    <location>
        <position position="202"/>
    </location>
</feature>
<dbReference type="EMBL" id="UINC01016070">
    <property type="protein sequence ID" value="SVA67202.1"/>
    <property type="molecule type" value="Genomic_DNA"/>
</dbReference>
<name>A0A381XRS2_9ZZZZ</name>
<protein>
    <submittedName>
        <fullName evidence="1">Uncharacterized protein</fullName>
    </submittedName>
</protein>
<proteinExistence type="predicted"/>
<sequence length="202" mass="23741">MITINFQGRLGNNLFQYCFGRILAEKMGLMLGFHNENESSRWLARIPGADVMPSFKEISKPVYGEVRLENPLKLSGHKVDMETIIKHEGLIELYEFFGQRYEYYKESKEKIKKWLIPDAHFPPRPKKDLVVHVRCYHDEGRCLERPEGLKNWTMPYDYYKDSIETCKTINGGIEKIFICTDNKDDPLIVQRLIQDYDAKISN</sequence>
<organism evidence="1">
    <name type="scientific">marine metagenome</name>
    <dbReference type="NCBI Taxonomy" id="408172"/>
    <lineage>
        <taxon>unclassified sequences</taxon>
        <taxon>metagenomes</taxon>
        <taxon>ecological metagenomes</taxon>
    </lineage>
</organism>